<organism evidence="1 2">
    <name type="scientific">Romanomermis culicivorax</name>
    <name type="common">Nematode worm</name>
    <dbReference type="NCBI Taxonomy" id="13658"/>
    <lineage>
        <taxon>Eukaryota</taxon>
        <taxon>Metazoa</taxon>
        <taxon>Ecdysozoa</taxon>
        <taxon>Nematoda</taxon>
        <taxon>Enoplea</taxon>
        <taxon>Dorylaimia</taxon>
        <taxon>Mermithida</taxon>
        <taxon>Mermithoidea</taxon>
        <taxon>Mermithidae</taxon>
        <taxon>Romanomermis</taxon>
    </lineage>
</organism>
<name>A0A915KBQ1_ROMCU</name>
<evidence type="ECO:0000313" key="1">
    <source>
        <dbReference type="Proteomes" id="UP000887565"/>
    </source>
</evidence>
<dbReference type="Proteomes" id="UP000887565">
    <property type="component" value="Unplaced"/>
</dbReference>
<sequence>MILLIDGFCCKIVPPDVCIRSLCLIHAGKTIKRPSDKASNTFFVLFKSGVTRFLNCTIDHHTEVSCKETT</sequence>
<dbReference type="AlphaFoldDB" id="A0A915KBQ1"/>
<keyword evidence="1" id="KW-1185">Reference proteome</keyword>
<proteinExistence type="predicted"/>
<reference evidence="2" key="1">
    <citation type="submission" date="2022-11" db="UniProtKB">
        <authorList>
            <consortium name="WormBaseParasite"/>
        </authorList>
    </citation>
    <scope>IDENTIFICATION</scope>
</reference>
<accession>A0A915KBQ1</accession>
<evidence type="ECO:0000313" key="2">
    <source>
        <dbReference type="WBParaSite" id="nRc.2.0.1.t35795-RA"/>
    </source>
</evidence>
<dbReference type="WBParaSite" id="nRc.2.0.1.t35795-RA">
    <property type="protein sequence ID" value="nRc.2.0.1.t35795-RA"/>
    <property type="gene ID" value="nRc.2.0.1.g35795"/>
</dbReference>
<protein>
    <submittedName>
        <fullName evidence="2">Uncharacterized protein</fullName>
    </submittedName>
</protein>